<protein>
    <submittedName>
        <fullName evidence="1">Uncharacterized protein</fullName>
    </submittedName>
</protein>
<comment type="caution">
    <text evidence="1">The sequence shown here is derived from an EMBL/GenBank/DDBJ whole genome shotgun (WGS) entry which is preliminary data.</text>
</comment>
<evidence type="ECO:0000313" key="1">
    <source>
        <dbReference type="EMBL" id="KAF8466087.1"/>
    </source>
</evidence>
<dbReference type="AlphaFoldDB" id="A0A9P5JV08"/>
<accession>A0A9P5JV08</accession>
<reference evidence="1" key="1">
    <citation type="submission" date="2019-10" db="EMBL/GenBank/DDBJ databases">
        <authorList>
            <consortium name="DOE Joint Genome Institute"/>
            <person name="Kuo A."/>
            <person name="Miyauchi S."/>
            <person name="Kiss E."/>
            <person name="Drula E."/>
            <person name="Kohler A."/>
            <person name="Sanchez-Garcia M."/>
            <person name="Andreopoulos B."/>
            <person name="Barry K.W."/>
            <person name="Bonito G."/>
            <person name="Buee M."/>
            <person name="Carver A."/>
            <person name="Chen C."/>
            <person name="Cichocki N."/>
            <person name="Clum A."/>
            <person name="Culley D."/>
            <person name="Crous P.W."/>
            <person name="Fauchery L."/>
            <person name="Girlanda M."/>
            <person name="Hayes R."/>
            <person name="Keri Z."/>
            <person name="LaButti K."/>
            <person name="Lipzen A."/>
            <person name="Lombard V."/>
            <person name="Magnuson J."/>
            <person name="Maillard F."/>
            <person name="Morin E."/>
            <person name="Murat C."/>
            <person name="Nolan M."/>
            <person name="Ohm R."/>
            <person name="Pangilinan J."/>
            <person name="Pereira M."/>
            <person name="Perotto S."/>
            <person name="Peter M."/>
            <person name="Riley R."/>
            <person name="Sitrit Y."/>
            <person name="Stielow B."/>
            <person name="Szollosi G."/>
            <person name="Zifcakova L."/>
            <person name="Stursova M."/>
            <person name="Spatafora J.W."/>
            <person name="Tedersoo L."/>
            <person name="Vaario L.-M."/>
            <person name="Yamada A."/>
            <person name="Yan M."/>
            <person name="Wang P."/>
            <person name="Xu J."/>
            <person name="Bruns T."/>
            <person name="Baldrian P."/>
            <person name="Vilgalys R."/>
            <person name="Henrissat B."/>
            <person name="Grigoriev I.V."/>
            <person name="Hibbett D."/>
            <person name="Nagy L.G."/>
            <person name="Martin F.M."/>
        </authorList>
    </citation>
    <scope>NUCLEOTIDE SEQUENCE</scope>
    <source>
        <strain evidence="1">Prilba</strain>
    </source>
</reference>
<gene>
    <name evidence="1" type="ORF">DFH94DRAFT_848514</name>
</gene>
<organism evidence="1 2">
    <name type="scientific">Russula ochroleuca</name>
    <dbReference type="NCBI Taxonomy" id="152965"/>
    <lineage>
        <taxon>Eukaryota</taxon>
        <taxon>Fungi</taxon>
        <taxon>Dikarya</taxon>
        <taxon>Basidiomycota</taxon>
        <taxon>Agaricomycotina</taxon>
        <taxon>Agaricomycetes</taxon>
        <taxon>Russulales</taxon>
        <taxon>Russulaceae</taxon>
        <taxon>Russula</taxon>
    </lineage>
</organism>
<evidence type="ECO:0000313" key="2">
    <source>
        <dbReference type="Proteomes" id="UP000759537"/>
    </source>
</evidence>
<proteinExistence type="predicted"/>
<sequence>MEVGKKRNHYDDALSAMHVCYRVEEAAAPLVTIAFKLKEESRDILPFLNASGLVASACPFRVYANDARAAGLHSSPMPPLPRNRSRTDGEALEVKLNAETWLDAADWLPPCLRLRKRRRAVAGVEAEAGRDDVWHVPLLSHYRASSGDGGARDLGGCSSSGGRWERGLDHAVLKYKGVEDPVLDSRDWGTLIGNRVSAGSRQRLYVIRRLTSAERANGFELSWVREVAVPPVRAFLPNRDAFSHTGLATRWATRIDLSELARELLRKPTVWLRTGRDTEAK</sequence>
<keyword evidence="2" id="KW-1185">Reference proteome</keyword>
<dbReference type="Proteomes" id="UP000759537">
    <property type="component" value="Unassembled WGS sequence"/>
</dbReference>
<dbReference type="EMBL" id="WHVB01000043">
    <property type="protein sequence ID" value="KAF8466087.1"/>
    <property type="molecule type" value="Genomic_DNA"/>
</dbReference>
<reference evidence="1" key="2">
    <citation type="journal article" date="2020" name="Nat. Commun.">
        <title>Large-scale genome sequencing of mycorrhizal fungi provides insights into the early evolution of symbiotic traits.</title>
        <authorList>
            <person name="Miyauchi S."/>
            <person name="Kiss E."/>
            <person name="Kuo A."/>
            <person name="Drula E."/>
            <person name="Kohler A."/>
            <person name="Sanchez-Garcia M."/>
            <person name="Morin E."/>
            <person name="Andreopoulos B."/>
            <person name="Barry K.W."/>
            <person name="Bonito G."/>
            <person name="Buee M."/>
            <person name="Carver A."/>
            <person name="Chen C."/>
            <person name="Cichocki N."/>
            <person name="Clum A."/>
            <person name="Culley D."/>
            <person name="Crous P.W."/>
            <person name="Fauchery L."/>
            <person name="Girlanda M."/>
            <person name="Hayes R.D."/>
            <person name="Keri Z."/>
            <person name="LaButti K."/>
            <person name="Lipzen A."/>
            <person name="Lombard V."/>
            <person name="Magnuson J."/>
            <person name="Maillard F."/>
            <person name="Murat C."/>
            <person name="Nolan M."/>
            <person name="Ohm R.A."/>
            <person name="Pangilinan J."/>
            <person name="Pereira M.F."/>
            <person name="Perotto S."/>
            <person name="Peter M."/>
            <person name="Pfister S."/>
            <person name="Riley R."/>
            <person name="Sitrit Y."/>
            <person name="Stielow J.B."/>
            <person name="Szollosi G."/>
            <person name="Zifcakova L."/>
            <person name="Stursova M."/>
            <person name="Spatafora J.W."/>
            <person name="Tedersoo L."/>
            <person name="Vaario L.M."/>
            <person name="Yamada A."/>
            <person name="Yan M."/>
            <person name="Wang P."/>
            <person name="Xu J."/>
            <person name="Bruns T."/>
            <person name="Baldrian P."/>
            <person name="Vilgalys R."/>
            <person name="Dunand C."/>
            <person name="Henrissat B."/>
            <person name="Grigoriev I.V."/>
            <person name="Hibbett D."/>
            <person name="Nagy L.G."/>
            <person name="Martin F.M."/>
        </authorList>
    </citation>
    <scope>NUCLEOTIDE SEQUENCE</scope>
    <source>
        <strain evidence="1">Prilba</strain>
    </source>
</reference>
<name>A0A9P5JV08_9AGAM</name>